<dbReference type="PROSITE" id="PS00666">
    <property type="entry name" value="DHDPS_2"/>
    <property type="match status" value="1"/>
</dbReference>
<evidence type="ECO:0000256" key="5">
    <source>
        <dbReference type="PIRSR" id="PIRSR001365-2"/>
    </source>
</evidence>
<keyword evidence="1 3" id="KW-0456">Lyase</keyword>
<dbReference type="PANTHER" id="PTHR42849">
    <property type="entry name" value="N-ACETYLNEURAMINATE LYASE"/>
    <property type="match status" value="1"/>
</dbReference>
<name>A0A3A6QQN5_9VIBR</name>
<dbReference type="PANTHER" id="PTHR42849:SF1">
    <property type="entry name" value="N-ACETYLNEURAMINATE LYASE"/>
    <property type="match status" value="1"/>
</dbReference>
<sequence>MTDIKGIISATAIALDEYGAVNENGSRQIIRHNIDKMGCSGLFVAGSTAECSSLSIIDKEEILRFTADEVKGQVPLIAHVGATNIDESIYLGKLAKELGYTAISSVPPFYFKVSYQLYCDWYHRVCDETEMDMLIYNIPHLTGASFTLAQFEELYKHEKIIGVKFTNSDFYMMEQLKRKFPSKLLFAGFDEMLLPALSIGVDGGIGSTYNFNGERANRLYQAYQSSNNQLARELQGECNELIEMVLGYGLFPCLKYALSLQGVESGYCKAPFPSALTDDAKLKFKEESAHLLSNA</sequence>
<dbReference type="Gene3D" id="3.20.20.70">
    <property type="entry name" value="Aldolase class I"/>
    <property type="match status" value="1"/>
</dbReference>
<keyword evidence="7" id="KW-1185">Reference proteome</keyword>
<accession>A0A3A6QQN5</accession>
<dbReference type="EMBL" id="QVMU01000004">
    <property type="protein sequence ID" value="RJX72926.1"/>
    <property type="molecule type" value="Genomic_DNA"/>
</dbReference>
<dbReference type="OrthoDB" id="199953at2"/>
<proteinExistence type="inferred from homology"/>
<dbReference type="Pfam" id="PF00701">
    <property type="entry name" value="DHDPS"/>
    <property type="match status" value="1"/>
</dbReference>
<feature type="binding site" evidence="5">
    <location>
        <position position="48"/>
    </location>
    <ligand>
        <name>pyruvate</name>
        <dbReference type="ChEBI" id="CHEBI:15361"/>
    </ligand>
</feature>
<feature type="binding site" evidence="5">
    <location>
        <position position="205"/>
    </location>
    <ligand>
        <name>pyruvate</name>
        <dbReference type="ChEBI" id="CHEBI:15361"/>
    </ligand>
</feature>
<dbReference type="Proteomes" id="UP000273252">
    <property type="component" value="Unassembled WGS sequence"/>
</dbReference>
<evidence type="ECO:0000313" key="6">
    <source>
        <dbReference type="EMBL" id="RJX72926.1"/>
    </source>
</evidence>
<dbReference type="InterPro" id="IPR013785">
    <property type="entry name" value="Aldolase_TIM"/>
</dbReference>
<dbReference type="AlphaFoldDB" id="A0A3A6QQN5"/>
<dbReference type="PIRSF" id="PIRSF001365">
    <property type="entry name" value="DHDPS"/>
    <property type="match status" value="1"/>
</dbReference>
<comment type="caution">
    <text evidence="6">The sequence shown here is derived from an EMBL/GenBank/DDBJ whole genome shotgun (WGS) entry which is preliminary data.</text>
</comment>
<feature type="active site" description="Schiff-base intermediate with substrate" evidence="4">
    <location>
        <position position="164"/>
    </location>
</feature>
<dbReference type="RefSeq" id="WP_120030249.1">
    <property type="nucleotide sequence ID" value="NZ_QVMU01000004.1"/>
</dbReference>
<dbReference type="InterPro" id="IPR020625">
    <property type="entry name" value="Schiff_base-form_aldolases_AS"/>
</dbReference>
<organism evidence="6 7">
    <name type="scientific">Vibrio sinensis</name>
    <dbReference type="NCBI Taxonomy" id="2302434"/>
    <lineage>
        <taxon>Bacteria</taxon>
        <taxon>Pseudomonadati</taxon>
        <taxon>Pseudomonadota</taxon>
        <taxon>Gammaproteobacteria</taxon>
        <taxon>Vibrionales</taxon>
        <taxon>Vibrionaceae</taxon>
        <taxon>Vibrio</taxon>
    </lineage>
</organism>
<dbReference type="SMART" id="SM01130">
    <property type="entry name" value="DHDPS"/>
    <property type="match status" value="1"/>
</dbReference>
<dbReference type="GO" id="GO:0019262">
    <property type="term" value="P:N-acetylneuraminate catabolic process"/>
    <property type="evidence" value="ECO:0007669"/>
    <property type="project" value="TreeGrafter"/>
</dbReference>
<dbReference type="PRINTS" id="PR00146">
    <property type="entry name" value="DHPICSNTHASE"/>
</dbReference>
<dbReference type="GO" id="GO:0008747">
    <property type="term" value="F:N-acetylneuraminate lyase activity"/>
    <property type="evidence" value="ECO:0007669"/>
    <property type="project" value="UniProtKB-EC"/>
</dbReference>
<dbReference type="GO" id="GO:0005829">
    <property type="term" value="C:cytosol"/>
    <property type="evidence" value="ECO:0007669"/>
    <property type="project" value="TreeGrafter"/>
</dbReference>
<gene>
    <name evidence="6" type="ORF">DZ860_07165</name>
</gene>
<dbReference type="EC" id="4.1.3.3" evidence="6"/>
<comment type="similarity">
    <text evidence="3">Belongs to the DapA family.</text>
</comment>
<evidence type="ECO:0000256" key="2">
    <source>
        <dbReference type="ARBA" id="ARBA00023270"/>
    </source>
</evidence>
<reference evidence="6 7" key="1">
    <citation type="submission" date="2018-08" db="EMBL/GenBank/DDBJ databases">
        <title>Vibrio isolated from the Eastern China Marginal Seas.</title>
        <authorList>
            <person name="Li Y."/>
        </authorList>
    </citation>
    <scope>NUCLEOTIDE SEQUENCE [LARGE SCALE GENOMIC DNA]</scope>
    <source>
        <strain evidence="6 7">BEI233</strain>
    </source>
</reference>
<protein>
    <submittedName>
        <fullName evidence="6">N-acetylneuraminate lyase</fullName>
        <ecNumber evidence="6">4.1.3.3</ecNumber>
    </submittedName>
</protein>
<evidence type="ECO:0000256" key="1">
    <source>
        <dbReference type="ARBA" id="ARBA00023239"/>
    </source>
</evidence>
<evidence type="ECO:0000256" key="3">
    <source>
        <dbReference type="PIRNR" id="PIRNR001365"/>
    </source>
</evidence>
<feature type="active site" description="Proton donor/acceptor" evidence="4">
    <location>
        <position position="136"/>
    </location>
</feature>
<dbReference type="NCBIfam" id="NF003164">
    <property type="entry name" value="PRK04147.1"/>
    <property type="match status" value="1"/>
</dbReference>
<dbReference type="InterPro" id="IPR002220">
    <property type="entry name" value="DapA-like"/>
</dbReference>
<evidence type="ECO:0000313" key="7">
    <source>
        <dbReference type="Proteomes" id="UP000273252"/>
    </source>
</evidence>
<keyword evidence="2" id="KW-0704">Schiff base</keyword>
<evidence type="ECO:0000256" key="4">
    <source>
        <dbReference type="PIRSR" id="PIRSR001365-1"/>
    </source>
</evidence>
<dbReference type="SUPFAM" id="SSF51569">
    <property type="entry name" value="Aldolase"/>
    <property type="match status" value="1"/>
</dbReference>